<evidence type="ECO:0000313" key="1">
    <source>
        <dbReference type="EMBL" id="KIY52513.1"/>
    </source>
</evidence>
<dbReference type="Proteomes" id="UP000054144">
    <property type="component" value="Unassembled WGS sequence"/>
</dbReference>
<gene>
    <name evidence="1" type="ORF">FISHEDRAFT_69777</name>
</gene>
<evidence type="ECO:0000313" key="2">
    <source>
        <dbReference type="Proteomes" id="UP000054144"/>
    </source>
</evidence>
<dbReference type="AlphaFoldDB" id="A0A0D7AP11"/>
<dbReference type="EMBL" id="KN881642">
    <property type="protein sequence ID" value="KIY52513.1"/>
    <property type="molecule type" value="Genomic_DNA"/>
</dbReference>
<dbReference type="OrthoDB" id="3250044at2759"/>
<protein>
    <recommendedName>
        <fullName evidence="3">Aminoglycoside phosphotransferase domain-containing protein</fullName>
    </recommendedName>
</protein>
<proteinExistence type="predicted"/>
<accession>A0A0D7AP11</accession>
<evidence type="ECO:0008006" key="3">
    <source>
        <dbReference type="Google" id="ProtNLM"/>
    </source>
</evidence>
<organism evidence="1 2">
    <name type="scientific">Fistulina hepatica ATCC 64428</name>
    <dbReference type="NCBI Taxonomy" id="1128425"/>
    <lineage>
        <taxon>Eukaryota</taxon>
        <taxon>Fungi</taxon>
        <taxon>Dikarya</taxon>
        <taxon>Basidiomycota</taxon>
        <taxon>Agaricomycotina</taxon>
        <taxon>Agaricomycetes</taxon>
        <taxon>Agaricomycetidae</taxon>
        <taxon>Agaricales</taxon>
        <taxon>Fistulinaceae</taxon>
        <taxon>Fistulina</taxon>
    </lineage>
</organism>
<dbReference type="InterPro" id="IPR011009">
    <property type="entry name" value="Kinase-like_dom_sf"/>
</dbReference>
<name>A0A0D7AP11_9AGAR</name>
<keyword evidence="2" id="KW-1185">Reference proteome</keyword>
<sequence length="287" mass="31645">MSSSQYEFLYNPSLPSEEEIIAHCVKLSLPRGTPIVDPSTNSVIAWIKCGPNVTIDEARTQHWTANALREAGVSDVQAARVFHAFTAEYYGCSIGYIAMEYIDGIDCDSNDVDLAAKAVQALISLRAPPTATLGHISGGTRSIVHSFFPEWLPNVDYPTDQDFYAHIHNILEFLRIKFCGDISSHGRFLCPSDFNSGNFRKRTMEGGRLVVVVFDFRATCFMPLPFIEVALKKARDSFSQSVFEKITYPHGRSDDAKVLLSASGSLVQYGTRPVALPSGVSPRINGK</sequence>
<dbReference type="SUPFAM" id="SSF56112">
    <property type="entry name" value="Protein kinase-like (PK-like)"/>
    <property type="match status" value="1"/>
</dbReference>
<reference evidence="1 2" key="1">
    <citation type="journal article" date="2015" name="Fungal Genet. Biol.">
        <title>Evolution of novel wood decay mechanisms in Agaricales revealed by the genome sequences of Fistulina hepatica and Cylindrobasidium torrendii.</title>
        <authorList>
            <person name="Floudas D."/>
            <person name="Held B.W."/>
            <person name="Riley R."/>
            <person name="Nagy L.G."/>
            <person name="Koehler G."/>
            <person name="Ransdell A.S."/>
            <person name="Younus H."/>
            <person name="Chow J."/>
            <person name="Chiniquy J."/>
            <person name="Lipzen A."/>
            <person name="Tritt A."/>
            <person name="Sun H."/>
            <person name="Haridas S."/>
            <person name="LaButti K."/>
            <person name="Ohm R.A."/>
            <person name="Kues U."/>
            <person name="Blanchette R.A."/>
            <person name="Grigoriev I.V."/>
            <person name="Minto R.E."/>
            <person name="Hibbett D.S."/>
        </authorList>
    </citation>
    <scope>NUCLEOTIDE SEQUENCE [LARGE SCALE GENOMIC DNA]</scope>
    <source>
        <strain evidence="1 2">ATCC 64428</strain>
    </source>
</reference>